<evidence type="ECO:0000256" key="1">
    <source>
        <dbReference type="ARBA" id="ARBA00006153"/>
    </source>
</evidence>
<comment type="cofactor">
    <cofactor evidence="3">
        <name>Mn(2+)</name>
        <dbReference type="ChEBI" id="CHEBI:29035"/>
    </cofactor>
    <text evidence="3">The Mn(2+) ion enhances activity.</text>
</comment>
<feature type="binding site" evidence="3">
    <location>
        <position position="149"/>
    </location>
    <ligand>
        <name>Mn(2+)</name>
        <dbReference type="ChEBI" id="CHEBI:29035"/>
        <label>2</label>
    </ligand>
</feature>
<feature type="binding site" evidence="3">
    <location>
        <position position="151"/>
    </location>
    <ligand>
        <name>Mn(2+)</name>
        <dbReference type="ChEBI" id="CHEBI:29035"/>
        <label>2</label>
    </ligand>
</feature>
<gene>
    <name evidence="5" type="primary">yxeP_1</name>
    <name evidence="5" type="ORF">CLMAG_03250</name>
</gene>
<keyword evidence="2 5" id="KW-0378">Hydrolase</keyword>
<organism evidence="5 6">
    <name type="scientific">Clostridium magnum DSM 2767</name>
    <dbReference type="NCBI Taxonomy" id="1121326"/>
    <lineage>
        <taxon>Bacteria</taxon>
        <taxon>Bacillati</taxon>
        <taxon>Bacillota</taxon>
        <taxon>Clostridia</taxon>
        <taxon>Eubacteriales</taxon>
        <taxon>Clostridiaceae</taxon>
        <taxon>Clostridium</taxon>
    </lineage>
</organism>
<evidence type="ECO:0000313" key="5">
    <source>
        <dbReference type="EMBL" id="KZL93302.1"/>
    </source>
</evidence>
<dbReference type="EC" id="3.-.-.-" evidence="5"/>
<dbReference type="STRING" id="1121326.CLMAG_03250"/>
<feature type="domain" description="Peptidase M20 dimerisation" evidence="4">
    <location>
        <begin position="234"/>
        <end position="326"/>
    </location>
</feature>
<dbReference type="InterPro" id="IPR011650">
    <property type="entry name" value="Peptidase_M20_dimer"/>
</dbReference>
<protein>
    <submittedName>
        <fullName evidence="5">Putative hydrolase YxeP</fullName>
        <ecNumber evidence="5">3.-.-.-</ecNumber>
    </submittedName>
</protein>
<evidence type="ECO:0000256" key="2">
    <source>
        <dbReference type="ARBA" id="ARBA00022801"/>
    </source>
</evidence>
<keyword evidence="3" id="KW-0464">Manganese</keyword>
<reference evidence="5 6" key="1">
    <citation type="submission" date="2016-04" db="EMBL/GenBank/DDBJ databases">
        <title>Genome sequence of Clostridium magnum DSM 2767.</title>
        <authorList>
            <person name="Poehlein A."/>
            <person name="Uhlig R."/>
            <person name="Fischer R."/>
            <person name="Bahl H."/>
            <person name="Daniel R."/>
        </authorList>
    </citation>
    <scope>NUCLEOTIDE SEQUENCE [LARGE SCALE GENOMIC DNA]</scope>
    <source>
        <strain evidence="5 6">DSM 2767</strain>
    </source>
</reference>
<name>A0A161YQW0_9CLOT</name>
<dbReference type="PIRSF" id="PIRSF005962">
    <property type="entry name" value="Pept_M20D_amidohydro"/>
    <property type="match status" value="1"/>
</dbReference>
<sequence length="439" mass="49035">MSISAEKFHVFNKSLDKKFIMKEYIIYFFIYINTNDYEFVKRRKSMYEDIIIKKAEEIKDKLIEIRRDIHAHPEIGLHETRTAKIIATKLEQCGIEVERNVGGTGVVGVLRGAHTGKTVLLRADMDCLKIKEENDIEYKSEYPDLMHACGHDAHIAWLIGAAMILSDLKDKIHGNVKFLFQPAEEKEGGAERTINSGVLENPHVDAIIGAHVWPNIEAGKVGIKAGPLMAASDNFKITIHGKGGHGGQPHRCIDPIAVACEIYMALQTVISRKVDPLEPAVITVGRFNAGSSHNVIPDTAELEGTIRTLTYEVREKIPSIMESIIKGISEANGAKYEFRFLPYHAPVINDYEMTSTVGKAASKIIGHKNVVIVDKPTMIGEDFSSFEEKIPGTFFWVGTYNLKKGIVKPLHNPEFNLDEEIIYKAAAIFSECALLYLNE</sequence>
<feature type="binding site" evidence="3">
    <location>
        <position position="411"/>
    </location>
    <ligand>
        <name>Mn(2+)</name>
        <dbReference type="ChEBI" id="CHEBI:29035"/>
        <label>2</label>
    </ligand>
</feature>
<comment type="caution">
    <text evidence="5">The sequence shown here is derived from an EMBL/GenBank/DDBJ whole genome shotgun (WGS) entry which is preliminary data.</text>
</comment>
<dbReference type="PANTHER" id="PTHR11014:SF63">
    <property type="entry name" value="METALLOPEPTIDASE, PUTATIVE (AFU_ORTHOLOGUE AFUA_6G09600)-RELATED"/>
    <property type="match status" value="1"/>
</dbReference>
<dbReference type="Pfam" id="PF07687">
    <property type="entry name" value="M20_dimer"/>
    <property type="match status" value="1"/>
</dbReference>
<dbReference type="Pfam" id="PF01546">
    <property type="entry name" value="Peptidase_M20"/>
    <property type="match status" value="1"/>
</dbReference>
<dbReference type="GO" id="GO:0016787">
    <property type="term" value="F:hydrolase activity"/>
    <property type="evidence" value="ECO:0007669"/>
    <property type="project" value="UniProtKB-KW"/>
</dbReference>
<dbReference type="InterPro" id="IPR036264">
    <property type="entry name" value="Bact_exopeptidase_dim_dom"/>
</dbReference>
<dbReference type="SUPFAM" id="SSF55031">
    <property type="entry name" value="Bacterial exopeptidase dimerisation domain"/>
    <property type="match status" value="1"/>
</dbReference>
<feature type="binding site" evidence="3">
    <location>
        <position position="211"/>
    </location>
    <ligand>
        <name>Mn(2+)</name>
        <dbReference type="ChEBI" id="CHEBI:29035"/>
        <label>2</label>
    </ligand>
</feature>
<dbReference type="Proteomes" id="UP000076603">
    <property type="component" value="Unassembled WGS sequence"/>
</dbReference>
<dbReference type="InterPro" id="IPR002933">
    <property type="entry name" value="Peptidase_M20"/>
</dbReference>
<dbReference type="NCBIfam" id="TIGR01891">
    <property type="entry name" value="amidohydrolases"/>
    <property type="match status" value="1"/>
</dbReference>
<dbReference type="InterPro" id="IPR017439">
    <property type="entry name" value="Amidohydrolase"/>
</dbReference>
<feature type="binding site" evidence="3">
    <location>
        <position position="185"/>
    </location>
    <ligand>
        <name>Mn(2+)</name>
        <dbReference type="ChEBI" id="CHEBI:29035"/>
        <label>2</label>
    </ligand>
</feature>
<dbReference type="FunFam" id="3.30.70.360:FF:000014">
    <property type="entry name" value="N-acyl-L-amino acid amidohydrolase"/>
    <property type="match status" value="1"/>
</dbReference>
<dbReference type="SUPFAM" id="SSF53187">
    <property type="entry name" value="Zn-dependent exopeptidases"/>
    <property type="match status" value="1"/>
</dbReference>
<evidence type="ECO:0000256" key="3">
    <source>
        <dbReference type="PIRSR" id="PIRSR005962-1"/>
    </source>
</evidence>
<dbReference type="Gene3D" id="3.40.630.10">
    <property type="entry name" value="Zn peptidases"/>
    <property type="match status" value="1"/>
</dbReference>
<dbReference type="PATRIC" id="fig|1121326.3.peg.303"/>
<dbReference type="AlphaFoldDB" id="A0A161YQW0"/>
<dbReference type="PANTHER" id="PTHR11014">
    <property type="entry name" value="PEPTIDASE M20 FAMILY MEMBER"/>
    <property type="match status" value="1"/>
</dbReference>
<evidence type="ECO:0000259" key="4">
    <source>
        <dbReference type="Pfam" id="PF07687"/>
    </source>
</evidence>
<proteinExistence type="inferred from homology"/>
<keyword evidence="6" id="KW-1185">Reference proteome</keyword>
<dbReference type="Gene3D" id="3.30.70.360">
    <property type="match status" value="1"/>
</dbReference>
<dbReference type="RefSeq" id="WP_242872910.1">
    <property type="nucleotide sequence ID" value="NZ_LWAE01000001.1"/>
</dbReference>
<dbReference type="EMBL" id="LWAE01000001">
    <property type="protein sequence ID" value="KZL93302.1"/>
    <property type="molecule type" value="Genomic_DNA"/>
</dbReference>
<keyword evidence="3" id="KW-0479">Metal-binding</keyword>
<evidence type="ECO:0000313" key="6">
    <source>
        <dbReference type="Proteomes" id="UP000076603"/>
    </source>
</evidence>
<accession>A0A161YQW0</accession>
<dbReference type="GO" id="GO:0046872">
    <property type="term" value="F:metal ion binding"/>
    <property type="evidence" value="ECO:0007669"/>
    <property type="project" value="UniProtKB-KW"/>
</dbReference>
<comment type="similarity">
    <text evidence="1">Belongs to the peptidase M20 family.</text>
</comment>